<keyword evidence="3" id="KW-1185">Reference proteome</keyword>
<evidence type="ECO:0000256" key="1">
    <source>
        <dbReference type="SAM" id="MobiDB-lite"/>
    </source>
</evidence>
<proteinExistence type="predicted"/>
<feature type="compositionally biased region" description="Polar residues" evidence="1">
    <location>
        <begin position="21"/>
        <end position="32"/>
    </location>
</feature>
<sequence length="53" mass="5559">MMRQRVARQDPSAPVPGSRRSAATSGNAQANSGAPAGHGPRSAKEHHPHKHRG</sequence>
<evidence type="ECO:0000313" key="2">
    <source>
        <dbReference type="EMBL" id="KNE55995.1"/>
    </source>
</evidence>
<dbReference type="AlphaFoldDB" id="A0A0L0S0T1"/>
<reference evidence="2 3" key="1">
    <citation type="submission" date="2009-11" db="EMBL/GenBank/DDBJ databases">
        <title>Annotation of Allomyces macrogynus ATCC 38327.</title>
        <authorList>
            <consortium name="The Broad Institute Genome Sequencing Platform"/>
            <person name="Russ C."/>
            <person name="Cuomo C."/>
            <person name="Burger G."/>
            <person name="Gray M.W."/>
            <person name="Holland P.W.H."/>
            <person name="King N."/>
            <person name="Lang F.B.F."/>
            <person name="Roger A.J."/>
            <person name="Ruiz-Trillo I."/>
            <person name="Young S.K."/>
            <person name="Zeng Q."/>
            <person name="Gargeya S."/>
            <person name="Fitzgerald M."/>
            <person name="Haas B."/>
            <person name="Abouelleil A."/>
            <person name="Alvarado L."/>
            <person name="Arachchi H.M."/>
            <person name="Berlin A."/>
            <person name="Chapman S.B."/>
            <person name="Gearin G."/>
            <person name="Goldberg J."/>
            <person name="Griggs A."/>
            <person name="Gujja S."/>
            <person name="Hansen M."/>
            <person name="Heiman D."/>
            <person name="Howarth C."/>
            <person name="Larimer J."/>
            <person name="Lui A."/>
            <person name="MacDonald P.J.P."/>
            <person name="McCowen C."/>
            <person name="Montmayeur A."/>
            <person name="Murphy C."/>
            <person name="Neiman D."/>
            <person name="Pearson M."/>
            <person name="Priest M."/>
            <person name="Roberts A."/>
            <person name="Saif S."/>
            <person name="Shea T."/>
            <person name="Sisk P."/>
            <person name="Stolte C."/>
            <person name="Sykes S."/>
            <person name="Wortman J."/>
            <person name="Nusbaum C."/>
            <person name="Birren B."/>
        </authorList>
    </citation>
    <scope>NUCLEOTIDE SEQUENCE [LARGE SCALE GENOMIC DNA]</scope>
    <source>
        <strain evidence="2 3">ATCC 38327</strain>
    </source>
</reference>
<feature type="region of interest" description="Disordered" evidence="1">
    <location>
        <begin position="1"/>
        <end position="53"/>
    </location>
</feature>
<gene>
    <name evidence="2" type="ORF">AMAG_17858</name>
</gene>
<dbReference type="VEuPathDB" id="FungiDB:AMAG_17858"/>
<reference evidence="3" key="2">
    <citation type="submission" date="2009-11" db="EMBL/GenBank/DDBJ databases">
        <title>The Genome Sequence of Allomyces macrogynus strain ATCC 38327.</title>
        <authorList>
            <consortium name="The Broad Institute Genome Sequencing Platform"/>
            <person name="Russ C."/>
            <person name="Cuomo C."/>
            <person name="Shea T."/>
            <person name="Young S.K."/>
            <person name="Zeng Q."/>
            <person name="Koehrsen M."/>
            <person name="Haas B."/>
            <person name="Borodovsky M."/>
            <person name="Guigo R."/>
            <person name="Alvarado L."/>
            <person name="Berlin A."/>
            <person name="Borenstein D."/>
            <person name="Chen Z."/>
            <person name="Engels R."/>
            <person name="Freedman E."/>
            <person name="Gellesch M."/>
            <person name="Goldberg J."/>
            <person name="Griggs A."/>
            <person name="Gujja S."/>
            <person name="Heiman D."/>
            <person name="Hepburn T."/>
            <person name="Howarth C."/>
            <person name="Jen D."/>
            <person name="Larson L."/>
            <person name="Lewis B."/>
            <person name="Mehta T."/>
            <person name="Park D."/>
            <person name="Pearson M."/>
            <person name="Roberts A."/>
            <person name="Saif S."/>
            <person name="Shenoy N."/>
            <person name="Sisk P."/>
            <person name="Stolte C."/>
            <person name="Sykes S."/>
            <person name="Walk T."/>
            <person name="White J."/>
            <person name="Yandava C."/>
            <person name="Burger G."/>
            <person name="Gray M.W."/>
            <person name="Holland P.W.H."/>
            <person name="King N."/>
            <person name="Lang F.B.F."/>
            <person name="Roger A.J."/>
            <person name="Ruiz-Trillo I."/>
            <person name="Lander E."/>
            <person name="Nusbaum C."/>
        </authorList>
    </citation>
    <scope>NUCLEOTIDE SEQUENCE [LARGE SCALE GENOMIC DNA]</scope>
    <source>
        <strain evidence="3">ATCC 38327</strain>
    </source>
</reference>
<organism evidence="2 3">
    <name type="scientific">Allomyces macrogynus (strain ATCC 38327)</name>
    <name type="common">Allomyces javanicus var. macrogynus</name>
    <dbReference type="NCBI Taxonomy" id="578462"/>
    <lineage>
        <taxon>Eukaryota</taxon>
        <taxon>Fungi</taxon>
        <taxon>Fungi incertae sedis</taxon>
        <taxon>Blastocladiomycota</taxon>
        <taxon>Blastocladiomycetes</taxon>
        <taxon>Blastocladiales</taxon>
        <taxon>Blastocladiaceae</taxon>
        <taxon>Allomyces</taxon>
    </lineage>
</organism>
<feature type="compositionally biased region" description="Basic residues" evidence="1">
    <location>
        <begin position="44"/>
        <end position="53"/>
    </location>
</feature>
<accession>A0A0L0S0T1</accession>
<name>A0A0L0S0T1_ALLM3</name>
<dbReference type="EMBL" id="GG745330">
    <property type="protein sequence ID" value="KNE55995.1"/>
    <property type="molecule type" value="Genomic_DNA"/>
</dbReference>
<evidence type="ECO:0000313" key="3">
    <source>
        <dbReference type="Proteomes" id="UP000054350"/>
    </source>
</evidence>
<dbReference type="Proteomes" id="UP000054350">
    <property type="component" value="Unassembled WGS sequence"/>
</dbReference>
<protein>
    <submittedName>
        <fullName evidence="2">Uncharacterized protein</fullName>
    </submittedName>
</protein>